<keyword evidence="2" id="KW-1185">Reference proteome</keyword>
<name>A0AAP4D2V7_9ENTR</name>
<gene>
    <name evidence="1" type="ORF">QQF32_12780</name>
</gene>
<evidence type="ECO:0000313" key="1">
    <source>
        <dbReference type="EMBL" id="MDK9364074.1"/>
    </source>
</evidence>
<dbReference type="InterPro" id="IPR019226">
    <property type="entry name" value="DUF2158"/>
</dbReference>
<organism evidence="1 2">
    <name type="scientific">Lelliottia wanjuensis</name>
    <dbReference type="NCBI Taxonomy" id="3050585"/>
    <lineage>
        <taxon>Bacteria</taxon>
        <taxon>Pseudomonadati</taxon>
        <taxon>Pseudomonadota</taxon>
        <taxon>Gammaproteobacteria</taxon>
        <taxon>Enterobacterales</taxon>
        <taxon>Enterobacteriaceae</taxon>
        <taxon>Lelliottia</taxon>
    </lineage>
</organism>
<dbReference type="RefSeq" id="WP_285146347.1">
    <property type="nucleotide sequence ID" value="NZ_JASSOL010000041.1"/>
</dbReference>
<comment type="caution">
    <text evidence="1">The sequence shown here is derived from an EMBL/GenBank/DDBJ whole genome shotgun (WGS) entry which is preliminary data.</text>
</comment>
<accession>A0AAP4D2V7</accession>
<dbReference type="Pfam" id="PF09926">
    <property type="entry name" value="DUF2158"/>
    <property type="match status" value="1"/>
</dbReference>
<protein>
    <submittedName>
        <fullName evidence="1">DUF2158 domain-containing protein</fullName>
    </submittedName>
</protein>
<sequence>MAFKEGNVVTLNSGGPPMTVLGIAKDMGAAWNHVPGDYVIARWMTEYGDIKTDAFDPDTLSFADPDID</sequence>
<dbReference type="AlphaFoldDB" id="A0AAP4D2V7"/>
<proteinExistence type="predicted"/>
<dbReference type="EMBL" id="JASSOM010000055">
    <property type="protein sequence ID" value="MDK9364074.1"/>
    <property type="molecule type" value="Genomic_DNA"/>
</dbReference>
<reference evidence="1 2" key="1">
    <citation type="submission" date="2023-06" db="EMBL/GenBank/DDBJ databases">
        <title>Identification and characterization of antibiotic-resistant Gram-negative bacteria.</title>
        <authorList>
            <person name="Cho G.-S."/>
            <person name="Lee J."/>
            <person name="Tai E."/>
            <person name="Jeong S."/>
            <person name="Kim I."/>
            <person name="Kim B.-E."/>
            <person name="Jeong M.-I."/>
            <person name="Oh K.-K."/>
            <person name="Franz C.M.A.P."/>
        </authorList>
    </citation>
    <scope>NUCLEOTIDE SEQUENCE [LARGE SCALE GENOMIC DNA]</scope>
    <source>
        <strain evidence="1 2">V106_12</strain>
    </source>
</reference>
<dbReference type="Proteomes" id="UP001223214">
    <property type="component" value="Unassembled WGS sequence"/>
</dbReference>
<evidence type="ECO:0000313" key="2">
    <source>
        <dbReference type="Proteomes" id="UP001223214"/>
    </source>
</evidence>